<feature type="transmembrane region" description="Helical" evidence="1">
    <location>
        <begin position="272"/>
        <end position="292"/>
    </location>
</feature>
<keyword evidence="1" id="KW-1133">Transmembrane helix</keyword>
<gene>
    <name evidence="2" type="ORF">S01H4_35865</name>
</gene>
<sequence>GAKGPGHYSFFFDTGIAPEVGTYIITIEAAKQNFSSAIPNPSLIINIINRPTLLNTNEDVLYQRYLYPVLDSYNFTFEFTDDLTLEFIENADEKTFVLHKRAANGDPIPGSVITGVLYETVDHRYILDLNSENLPVGEYSIVITLNKDNYDFRVAIISLTIVKREFSLLFSVGNRINLDSGENIEFLLTITDLNNTTPVIGVDLTLIIKGIEYSTFTGGITDNNDGTYTVNTFAIAEPFFTAETFIATLSIEKANYTFQTRDFTVVVKIAEIFPGMPTFYFILITASIIGVLGSV</sequence>
<name>X1BLI3_9ZZZZ</name>
<dbReference type="EMBL" id="BART01019109">
    <property type="protein sequence ID" value="GAG82032.1"/>
    <property type="molecule type" value="Genomic_DNA"/>
</dbReference>
<keyword evidence="1" id="KW-0472">Membrane</keyword>
<proteinExistence type="predicted"/>
<feature type="non-terminal residue" evidence="2">
    <location>
        <position position="1"/>
    </location>
</feature>
<reference evidence="2" key="1">
    <citation type="journal article" date="2014" name="Front. Microbiol.">
        <title>High frequency of phylogenetically diverse reductive dehalogenase-homologous genes in deep subseafloor sedimentary metagenomes.</title>
        <authorList>
            <person name="Kawai M."/>
            <person name="Futagami T."/>
            <person name="Toyoda A."/>
            <person name="Takaki Y."/>
            <person name="Nishi S."/>
            <person name="Hori S."/>
            <person name="Arai W."/>
            <person name="Tsubouchi T."/>
            <person name="Morono Y."/>
            <person name="Uchiyama I."/>
            <person name="Ito T."/>
            <person name="Fujiyama A."/>
            <person name="Inagaki F."/>
            <person name="Takami H."/>
        </authorList>
    </citation>
    <scope>NUCLEOTIDE SEQUENCE</scope>
    <source>
        <strain evidence="2">Expedition CK06-06</strain>
    </source>
</reference>
<dbReference type="AlphaFoldDB" id="X1BLI3"/>
<accession>X1BLI3</accession>
<evidence type="ECO:0000313" key="2">
    <source>
        <dbReference type="EMBL" id="GAG82032.1"/>
    </source>
</evidence>
<organism evidence="2">
    <name type="scientific">marine sediment metagenome</name>
    <dbReference type="NCBI Taxonomy" id="412755"/>
    <lineage>
        <taxon>unclassified sequences</taxon>
        <taxon>metagenomes</taxon>
        <taxon>ecological metagenomes</taxon>
    </lineage>
</organism>
<feature type="non-terminal residue" evidence="2">
    <location>
        <position position="295"/>
    </location>
</feature>
<evidence type="ECO:0000256" key="1">
    <source>
        <dbReference type="SAM" id="Phobius"/>
    </source>
</evidence>
<keyword evidence="1" id="KW-0812">Transmembrane</keyword>
<comment type="caution">
    <text evidence="2">The sequence shown here is derived from an EMBL/GenBank/DDBJ whole genome shotgun (WGS) entry which is preliminary data.</text>
</comment>
<protein>
    <submittedName>
        <fullName evidence="2">Uncharacterized protein</fullName>
    </submittedName>
</protein>